<sequence>MKRIFVLAAVLFIALTASKNVNAQAPAGKKLLNIAFESGFPIGDAKDVYSVVLGGSLQAEFPISEKFSVTGTAGYSSFQPKSEFKDILDGYGFVPVKVGGKYYFGSNFYGIGELGAAFGTGEGASTAFVYAPGIGYSFPVADNKFVDVSARYEGHSVEGGSMSFFGLRFAYSFGF</sequence>
<organism evidence="2 3">
    <name type="scientific">Solitalea canadensis (strain ATCC 29591 / DSM 3403 / JCM 21819 / LMG 8368 / NBRC 15130 / NCIMB 12057 / USAM 9D)</name>
    <name type="common">Flexibacter canadensis</name>
    <dbReference type="NCBI Taxonomy" id="929556"/>
    <lineage>
        <taxon>Bacteria</taxon>
        <taxon>Pseudomonadati</taxon>
        <taxon>Bacteroidota</taxon>
        <taxon>Sphingobacteriia</taxon>
        <taxon>Sphingobacteriales</taxon>
        <taxon>Sphingobacteriaceae</taxon>
        <taxon>Solitalea</taxon>
    </lineage>
</organism>
<dbReference type="Proteomes" id="UP000007590">
    <property type="component" value="Chromosome"/>
</dbReference>
<dbReference type="EMBL" id="CP003349">
    <property type="protein sequence ID" value="AFD09168.1"/>
    <property type="molecule type" value="Genomic_DNA"/>
</dbReference>
<keyword evidence="3" id="KW-1185">Reference proteome</keyword>
<feature type="signal peptide" evidence="1">
    <location>
        <begin position="1"/>
        <end position="23"/>
    </location>
</feature>
<dbReference type="SUPFAM" id="SSF56925">
    <property type="entry name" value="OMPA-like"/>
    <property type="match status" value="1"/>
</dbReference>
<protein>
    <recommendedName>
        <fullName evidence="4">Outer membrane protein beta-barrel domain-containing protein</fullName>
    </recommendedName>
</protein>
<proteinExistence type="predicted"/>
<gene>
    <name evidence="2" type="ordered locus">Solca_4178</name>
</gene>
<keyword evidence="1" id="KW-0732">Signal</keyword>
<dbReference type="STRING" id="929556.Solca_4178"/>
<dbReference type="InterPro" id="IPR011250">
    <property type="entry name" value="OMP/PagP_B-barrel"/>
</dbReference>
<dbReference type="OrthoDB" id="668980at2"/>
<evidence type="ECO:0008006" key="4">
    <source>
        <dbReference type="Google" id="ProtNLM"/>
    </source>
</evidence>
<accession>H8KL85</accession>
<dbReference type="RefSeq" id="WP_014682390.1">
    <property type="nucleotide sequence ID" value="NC_017770.1"/>
</dbReference>
<evidence type="ECO:0000256" key="1">
    <source>
        <dbReference type="SAM" id="SignalP"/>
    </source>
</evidence>
<name>H8KL85_SOLCM</name>
<dbReference type="AlphaFoldDB" id="H8KL85"/>
<dbReference type="KEGG" id="scn:Solca_4178"/>
<evidence type="ECO:0000313" key="3">
    <source>
        <dbReference type="Proteomes" id="UP000007590"/>
    </source>
</evidence>
<dbReference type="eggNOG" id="ENOG5032RXX">
    <property type="taxonomic scope" value="Bacteria"/>
</dbReference>
<dbReference type="HOGENOM" id="CLU_109786_1_0_10"/>
<feature type="chain" id="PRO_5003615048" description="Outer membrane protein beta-barrel domain-containing protein" evidence="1">
    <location>
        <begin position="24"/>
        <end position="175"/>
    </location>
</feature>
<evidence type="ECO:0000313" key="2">
    <source>
        <dbReference type="EMBL" id="AFD09168.1"/>
    </source>
</evidence>
<reference evidence="2" key="1">
    <citation type="submission" date="2012-02" db="EMBL/GenBank/DDBJ databases">
        <title>The complete genome of Solitalea canadensis DSM 3403.</title>
        <authorList>
            <consortium name="US DOE Joint Genome Institute (JGI-PGF)"/>
            <person name="Lucas S."/>
            <person name="Copeland A."/>
            <person name="Lapidus A."/>
            <person name="Glavina del Rio T."/>
            <person name="Dalin E."/>
            <person name="Tice H."/>
            <person name="Bruce D."/>
            <person name="Goodwin L."/>
            <person name="Pitluck S."/>
            <person name="Peters L."/>
            <person name="Ovchinnikova G."/>
            <person name="Lu M."/>
            <person name="Kyrpides N."/>
            <person name="Mavromatis K."/>
            <person name="Ivanova N."/>
            <person name="Brettin T."/>
            <person name="Detter J.C."/>
            <person name="Han C."/>
            <person name="Larimer F."/>
            <person name="Land M."/>
            <person name="Hauser L."/>
            <person name="Markowitz V."/>
            <person name="Cheng J.-F."/>
            <person name="Hugenholtz P."/>
            <person name="Woyke T."/>
            <person name="Wu D."/>
            <person name="Spring S."/>
            <person name="Schroeder M."/>
            <person name="Kopitz M."/>
            <person name="Brambilla E."/>
            <person name="Klenk H.-P."/>
            <person name="Eisen J.A."/>
        </authorList>
    </citation>
    <scope>NUCLEOTIDE SEQUENCE</scope>
    <source>
        <strain evidence="2">DSM 3403</strain>
    </source>
</reference>